<feature type="transmembrane region" description="Helical" evidence="1">
    <location>
        <begin position="5"/>
        <end position="23"/>
    </location>
</feature>
<protein>
    <submittedName>
        <fullName evidence="2">Hypothetical membrane protein</fullName>
    </submittedName>
</protein>
<keyword evidence="1" id="KW-0472">Membrane</keyword>
<keyword evidence="1" id="KW-0812">Transmembrane</keyword>
<sequence length="70" mass="7383">MIIVVIAGIILAVVMFKLLLPLLGEMVGVIIGGLLLLGAIALCVAFPPIIILFLIIGFIIAANKKTKDKQ</sequence>
<proteinExistence type="predicted"/>
<feature type="transmembrane region" description="Helical" evidence="1">
    <location>
        <begin position="29"/>
        <end position="62"/>
    </location>
</feature>
<organism evidence="2 3">
    <name type="scientific">Pseudomonas veronii 1YdBTEX2</name>
    <dbReference type="NCBI Taxonomy" id="1295141"/>
    <lineage>
        <taxon>Bacteria</taxon>
        <taxon>Pseudomonadati</taxon>
        <taxon>Pseudomonadota</taxon>
        <taxon>Gammaproteobacteria</taxon>
        <taxon>Pseudomonadales</taxon>
        <taxon>Pseudomonadaceae</taxon>
        <taxon>Pseudomonas</taxon>
    </lineage>
</organism>
<dbReference type="Proteomes" id="UP000245431">
    <property type="component" value="Chromosome PVE_r1"/>
</dbReference>
<keyword evidence="1" id="KW-1133">Transmembrane helix</keyword>
<gene>
    <name evidence="2" type="ORF">PVE_R1G2856</name>
</gene>
<dbReference type="RefSeq" id="WP_017846407.1">
    <property type="nucleotide sequence ID" value="NZ_AOUH01000016.1"/>
</dbReference>
<dbReference type="AlphaFoldDB" id="A0A1D3JXD3"/>
<evidence type="ECO:0000256" key="1">
    <source>
        <dbReference type="SAM" id="Phobius"/>
    </source>
</evidence>
<evidence type="ECO:0000313" key="2">
    <source>
        <dbReference type="EMBL" id="SBW80740.1"/>
    </source>
</evidence>
<accession>A0A1D3JXD3</accession>
<evidence type="ECO:0000313" key="3">
    <source>
        <dbReference type="Proteomes" id="UP000245431"/>
    </source>
</evidence>
<reference evidence="3" key="1">
    <citation type="submission" date="2016-07" db="EMBL/GenBank/DDBJ databases">
        <authorList>
            <person name="Florea S."/>
            <person name="Webb J.S."/>
            <person name="Jaromczyk J."/>
            <person name="Schardl C.L."/>
        </authorList>
    </citation>
    <scope>NUCLEOTIDE SEQUENCE [LARGE SCALE GENOMIC DNA]</scope>
    <source>
        <strain evidence="3">1YdBTEX2</strain>
    </source>
</reference>
<dbReference type="EMBL" id="LT599583">
    <property type="protein sequence ID" value="SBW80740.1"/>
    <property type="molecule type" value="Genomic_DNA"/>
</dbReference>
<name>A0A1D3JXD3_PSEVE</name>